<protein>
    <submittedName>
        <fullName evidence="1">Uncharacterized protein</fullName>
    </submittedName>
</protein>
<keyword evidence="2" id="KW-1185">Reference proteome</keyword>
<accession>A0A814CER2</accession>
<dbReference type="EMBL" id="CAJNOC010002544">
    <property type="protein sequence ID" value="CAF0939213.1"/>
    <property type="molecule type" value="Genomic_DNA"/>
</dbReference>
<proteinExistence type="predicted"/>
<evidence type="ECO:0000313" key="2">
    <source>
        <dbReference type="Proteomes" id="UP000663879"/>
    </source>
</evidence>
<comment type="caution">
    <text evidence="1">The sequence shown here is derived from an EMBL/GenBank/DDBJ whole genome shotgun (WGS) entry which is preliminary data.</text>
</comment>
<dbReference type="OrthoDB" id="4899631at2759"/>
<sequence>MLNGLIVNDRNKDNEKNTVNSHPIAFIHALEAQSVLGGADLKPFYGLIDGGREGEFFKEMKELFYYSQLRHHGLNENTERVIKLTIPLGEIPFVMGGLGFYQTEQEVEDMINEFMHSEYFIMDKFFETNLNDFNST</sequence>
<dbReference type="AlphaFoldDB" id="A0A814CER2"/>
<gene>
    <name evidence="1" type="ORF">OXX778_LOCUS13336</name>
</gene>
<reference evidence="1" key="1">
    <citation type="submission" date="2021-02" db="EMBL/GenBank/DDBJ databases">
        <authorList>
            <person name="Nowell W R."/>
        </authorList>
    </citation>
    <scope>NUCLEOTIDE SEQUENCE</scope>
    <source>
        <strain evidence="1">Ploen Becks lab</strain>
    </source>
</reference>
<organism evidence="1 2">
    <name type="scientific">Brachionus calyciflorus</name>
    <dbReference type="NCBI Taxonomy" id="104777"/>
    <lineage>
        <taxon>Eukaryota</taxon>
        <taxon>Metazoa</taxon>
        <taxon>Spiralia</taxon>
        <taxon>Gnathifera</taxon>
        <taxon>Rotifera</taxon>
        <taxon>Eurotatoria</taxon>
        <taxon>Monogononta</taxon>
        <taxon>Pseudotrocha</taxon>
        <taxon>Ploima</taxon>
        <taxon>Brachionidae</taxon>
        <taxon>Brachionus</taxon>
    </lineage>
</organism>
<evidence type="ECO:0000313" key="1">
    <source>
        <dbReference type="EMBL" id="CAF0939213.1"/>
    </source>
</evidence>
<name>A0A814CER2_9BILA</name>
<dbReference type="Proteomes" id="UP000663879">
    <property type="component" value="Unassembled WGS sequence"/>
</dbReference>